<dbReference type="Proteomes" id="UP000036202">
    <property type="component" value="Chromosome"/>
</dbReference>
<sequence length="111" mass="12009">MSIIPLSELFSQLSKDGSKALKVLGEMRLEGSNVEEQLTEKDSVSGELTFSNPLSSIGIYNTDKINDGVFNVNDIDIHVPAGETFEANIGGNPRATVQVSDATTYIVTRYV</sequence>
<name>A0A0H4KWL6_9BACI</name>
<proteinExistence type="predicted"/>
<reference evidence="2" key="2">
    <citation type="submission" date="2015-06" db="EMBL/GenBank/DDBJ databases">
        <title>Genome Sequence of Bacillus endophyticus and Analysis of its Companion Mechanism in the Ketogulonigenium vulgare-Bacillus strain Consortium.</title>
        <authorList>
            <person name="Jia N."/>
            <person name="Du J."/>
            <person name="Ding M.-Z."/>
            <person name="Gao F."/>
            <person name="Yuan Y.-J."/>
        </authorList>
    </citation>
    <scope>NUCLEOTIDE SEQUENCE [LARGE SCALE GENOMIC DNA]</scope>
    <source>
        <strain evidence="2">Hbe603</strain>
    </source>
</reference>
<dbReference type="OrthoDB" id="9911782at2"/>
<dbReference type="RefSeq" id="WP_046217279.1">
    <property type="nucleotide sequence ID" value="NZ_CP011974.1"/>
</dbReference>
<keyword evidence="2" id="KW-1185">Reference proteome</keyword>
<dbReference type="EMBL" id="CP011974">
    <property type="protein sequence ID" value="AKO92718.1"/>
    <property type="molecule type" value="Genomic_DNA"/>
</dbReference>
<evidence type="ECO:0000313" key="2">
    <source>
        <dbReference type="Proteomes" id="UP000036202"/>
    </source>
</evidence>
<evidence type="ECO:0000313" key="1">
    <source>
        <dbReference type="EMBL" id="AKO92718.1"/>
    </source>
</evidence>
<reference evidence="1 2" key="1">
    <citation type="journal article" date="2015" name="PLoS ONE">
        <title>Genome Sequence of Bacillus endophyticus and Analysis of Its Companion Mechanism in the Ketogulonigenium vulgare-Bacillus Strain Consortium.</title>
        <authorList>
            <person name="Jia N."/>
            <person name="Du J."/>
            <person name="Ding M.Z."/>
            <person name="Gao F."/>
            <person name="Yuan Y.J."/>
        </authorList>
    </citation>
    <scope>NUCLEOTIDE SEQUENCE [LARGE SCALE GENOMIC DNA]</scope>
    <source>
        <strain evidence="1 2">Hbe603</strain>
    </source>
</reference>
<dbReference type="AlphaFoldDB" id="A0A0H4KWL6"/>
<dbReference type="KEGG" id="beo:BEH_11810"/>
<protein>
    <submittedName>
        <fullName evidence="1">Uncharacterized protein</fullName>
    </submittedName>
</protein>
<organism evidence="1 2">
    <name type="scientific">Priestia filamentosa</name>
    <dbReference type="NCBI Taxonomy" id="1402861"/>
    <lineage>
        <taxon>Bacteria</taxon>
        <taxon>Bacillati</taxon>
        <taxon>Bacillota</taxon>
        <taxon>Bacilli</taxon>
        <taxon>Bacillales</taxon>
        <taxon>Bacillaceae</taxon>
        <taxon>Priestia</taxon>
    </lineage>
</organism>
<gene>
    <name evidence="1" type="ORF">BEH_11810</name>
</gene>
<accession>A0A0H4KWL6</accession>
<dbReference type="PATRIC" id="fig|135735.6.peg.2474"/>